<gene>
    <name evidence="1" type="ORF">EDD41_2724</name>
</gene>
<protein>
    <submittedName>
        <fullName evidence="1">Uncharacterized protein</fullName>
    </submittedName>
</protein>
<accession>A0A3N1ZX74</accession>
<name>A0A3N1ZX74_9ACTN</name>
<proteinExistence type="predicted"/>
<organism evidence="1 2">
    <name type="scientific">Luteococcus japonicus</name>
    <dbReference type="NCBI Taxonomy" id="33984"/>
    <lineage>
        <taxon>Bacteria</taxon>
        <taxon>Bacillati</taxon>
        <taxon>Actinomycetota</taxon>
        <taxon>Actinomycetes</taxon>
        <taxon>Propionibacteriales</taxon>
        <taxon>Propionibacteriaceae</taxon>
        <taxon>Luteococcus</taxon>
    </lineage>
</organism>
<evidence type="ECO:0000313" key="1">
    <source>
        <dbReference type="EMBL" id="ROR55450.1"/>
    </source>
</evidence>
<dbReference type="EMBL" id="RKHG01000001">
    <property type="protein sequence ID" value="ROR55450.1"/>
    <property type="molecule type" value="Genomic_DNA"/>
</dbReference>
<evidence type="ECO:0000313" key="2">
    <source>
        <dbReference type="Proteomes" id="UP000275749"/>
    </source>
</evidence>
<sequence>METLASYAQGTPVEAAYAVATAACVQGKTSRMAWNILCAARPECSSLEPQWPRIWSRSRGSLATGPAPERRLQTARRAVAHALDDRPQGRGVAQARRLQAVVCARMLDRPDGADWRSLMASEPTLALLTGVRSARPSMARAEELGWLTIDRRGKARPPAIKPGRCHGSMRWTPWAIDAVDALVERRPDNIVAQLIMLAEHPVWDSWSPTVWVCALEVATHTTLQSRAAYSKAKAVLEEWDWPMLHPETMRDWADRVAQETGAAAARADAEKAREERKRARLAEADEVGRLRALVPAAPKRKRALDAWFSGVLAAMRAEPDGAAEVRRSMLRKLAKVETAPERAWVQWLATAWAEKSPVTGVEDAEKERARRLAVVPLVVVTVLGDAPQVDPRMVAHVEAGVAWIARKDAH</sequence>
<dbReference type="Proteomes" id="UP000275749">
    <property type="component" value="Unassembled WGS sequence"/>
</dbReference>
<reference evidence="1 2" key="1">
    <citation type="submission" date="2018-11" db="EMBL/GenBank/DDBJ databases">
        <title>Sequencing the genomes of 1000 actinobacteria strains.</title>
        <authorList>
            <person name="Klenk H.-P."/>
        </authorList>
    </citation>
    <scope>NUCLEOTIDE SEQUENCE [LARGE SCALE GENOMIC DNA]</scope>
    <source>
        <strain evidence="1 2">DSM 10546</strain>
    </source>
</reference>
<comment type="caution">
    <text evidence="1">The sequence shown here is derived from an EMBL/GenBank/DDBJ whole genome shotgun (WGS) entry which is preliminary data.</text>
</comment>
<dbReference type="AlphaFoldDB" id="A0A3N1ZX74"/>